<proteinExistence type="predicted"/>
<dbReference type="EMBL" id="JAZDQU010000002">
    <property type="protein sequence ID" value="MEE1885358.1"/>
    <property type="molecule type" value="Genomic_DNA"/>
</dbReference>
<reference evidence="2 3" key="1">
    <citation type="submission" date="2024-01" db="EMBL/GenBank/DDBJ databases">
        <title>Pedobacter sp. nov., isolated from oil-contaminated soil.</title>
        <authorList>
            <person name="Le N.T.T."/>
        </authorList>
    </citation>
    <scope>NUCLEOTIDE SEQUENCE [LARGE SCALE GENOMIC DNA]</scope>
    <source>
        <strain evidence="2 3">VNH31</strain>
    </source>
</reference>
<dbReference type="Gene3D" id="3.90.930.1">
    <property type="match status" value="1"/>
</dbReference>
<feature type="chain" id="PRO_5046709076" evidence="1">
    <location>
        <begin position="40"/>
        <end position="332"/>
    </location>
</feature>
<name>A0ABU7H211_9SPHI</name>
<evidence type="ECO:0000313" key="2">
    <source>
        <dbReference type="EMBL" id="MEE1885358.1"/>
    </source>
</evidence>
<feature type="signal peptide" evidence="1">
    <location>
        <begin position="1"/>
        <end position="39"/>
    </location>
</feature>
<comment type="caution">
    <text evidence="2">The sequence shown here is derived from an EMBL/GenBank/DDBJ whole genome shotgun (WGS) entry which is preliminary data.</text>
</comment>
<protein>
    <submittedName>
        <fullName evidence="2">Uncharacterized protein</fullName>
    </submittedName>
</protein>
<evidence type="ECO:0000313" key="3">
    <source>
        <dbReference type="Proteomes" id="UP001337681"/>
    </source>
</evidence>
<keyword evidence="1" id="KW-0732">Signal</keyword>
<dbReference type="Proteomes" id="UP001337681">
    <property type="component" value="Unassembled WGS sequence"/>
</dbReference>
<sequence length="332" mass="38320">MKYKVFTHTIDKTKAKVRKATIKHAAIVLLLSLGFTATAQESTAPKDFDFPENTEMALEIKGTYDAEKHTFTQTNAKEYRFNGKGQLVQLKEMFTAKIGSQDTYHYDEKGELVKVDYLVGTAEGPISGSSTHTIEKESYKTTYIRKDQNGDMLRTIAFFNEAGELRGKSFYNAKGEREKQIEYDGTKAYRTKKFKGDKLVSDIIYENNKQYKMVKKIEFTEPGKVPTKEQLTSFDYNKKGDAEKMQVHYETEAGKTPKVMNTYTMEYLYDGDLWVARIEYRHGYYKPSPTLNITLRSIKTSDKMYTAKDEKAVLDFCKQAYQNYLNTEKTNK</sequence>
<organism evidence="2 3">
    <name type="scientific">Pedobacter flavus</name>
    <dbReference type="NCBI Taxonomy" id="3113906"/>
    <lineage>
        <taxon>Bacteria</taxon>
        <taxon>Pseudomonadati</taxon>
        <taxon>Bacteroidota</taxon>
        <taxon>Sphingobacteriia</taxon>
        <taxon>Sphingobacteriales</taxon>
        <taxon>Sphingobacteriaceae</taxon>
        <taxon>Pedobacter</taxon>
    </lineage>
</organism>
<evidence type="ECO:0000256" key="1">
    <source>
        <dbReference type="SAM" id="SignalP"/>
    </source>
</evidence>
<dbReference type="RefSeq" id="WP_330146256.1">
    <property type="nucleotide sequence ID" value="NZ_JAZDQU010000002.1"/>
</dbReference>
<accession>A0ABU7H211</accession>
<keyword evidence="3" id="KW-1185">Reference proteome</keyword>
<gene>
    <name evidence="2" type="ORF">VRU49_07995</name>
</gene>